<feature type="compositionally biased region" description="Polar residues" evidence="1">
    <location>
        <begin position="390"/>
        <end position="401"/>
    </location>
</feature>
<proteinExistence type="predicted"/>
<organism evidence="2 3">
    <name type="scientific">Glutinoglossum americanum</name>
    <dbReference type="NCBI Taxonomy" id="1670608"/>
    <lineage>
        <taxon>Eukaryota</taxon>
        <taxon>Fungi</taxon>
        <taxon>Dikarya</taxon>
        <taxon>Ascomycota</taxon>
        <taxon>Pezizomycotina</taxon>
        <taxon>Geoglossomycetes</taxon>
        <taxon>Geoglossales</taxon>
        <taxon>Geoglossaceae</taxon>
        <taxon>Glutinoglossum</taxon>
    </lineage>
</organism>
<sequence length="434" mass="48015">MYPTQLPRSYAAQQTHPHFQTRVPRPCAPVTSQPSPPISPRPQDPRPSSQQPQPPRSHPKRTGACCPTCGESYPSGHQRRHSLAPGEAANVGICARCKKDSLSTGGDGGIRGRRLTGDSHSVKVRTKGDQIQIRIFSDPERKSRNPEDTVFLQHPKSVKRAESVPARPSDVEQLIPTKGFPLSANHTSRCRSRSRRGSPGRPASLLAGERHDPYAGETDFPLSGANSNHLTHRLPKAQLRDRDRFRNQDPTPPVDHTGNPYPHHKTHEEYRDAFTGSPAYEVGPSHLSNLREDTQRFGRKRSDSCGSTDAVVGSPHVRFGSDVYRHRTNISDVSGLPQRRRTRVTDEINRVLGPDSDSEDKGEDTGHLPWGDESAVTPSYLSTDSKDSRGSQSYRSPYVQNESDDDITPMSNLESVELTGEYVLGEARPRANYG</sequence>
<dbReference type="Proteomes" id="UP000698800">
    <property type="component" value="Unassembled WGS sequence"/>
</dbReference>
<dbReference type="AlphaFoldDB" id="A0A9P8I9F1"/>
<gene>
    <name evidence="2" type="ORF">FGG08_000813</name>
</gene>
<protein>
    <submittedName>
        <fullName evidence="2">Uncharacterized protein</fullName>
    </submittedName>
</protein>
<feature type="region of interest" description="Disordered" evidence="1">
    <location>
        <begin position="295"/>
        <end position="315"/>
    </location>
</feature>
<accession>A0A9P8I9F1</accession>
<dbReference type="EMBL" id="JAGHQL010000010">
    <property type="protein sequence ID" value="KAH0545042.1"/>
    <property type="molecule type" value="Genomic_DNA"/>
</dbReference>
<keyword evidence="3" id="KW-1185">Reference proteome</keyword>
<feature type="region of interest" description="Disordered" evidence="1">
    <location>
        <begin position="334"/>
        <end position="434"/>
    </location>
</feature>
<feature type="region of interest" description="Disordered" evidence="1">
    <location>
        <begin position="99"/>
        <end position="126"/>
    </location>
</feature>
<feature type="region of interest" description="Disordered" evidence="1">
    <location>
        <begin position="1"/>
        <end position="84"/>
    </location>
</feature>
<comment type="caution">
    <text evidence="2">The sequence shown here is derived from an EMBL/GenBank/DDBJ whole genome shotgun (WGS) entry which is preliminary data.</text>
</comment>
<feature type="compositionally biased region" description="Basic and acidic residues" evidence="1">
    <location>
        <begin position="238"/>
        <end position="247"/>
    </location>
</feature>
<feature type="compositionally biased region" description="Basic residues" evidence="1">
    <location>
        <begin position="188"/>
        <end position="198"/>
    </location>
</feature>
<evidence type="ECO:0000256" key="1">
    <source>
        <dbReference type="SAM" id="MobiDB-lite"/>
    </source>
</evidence>
<evidence type="ECO:0000313" key="2">
    <source>
        <dbReference type="EMBL" id="KAH0545042.1"/>
    </source>
</evidence>
<reference evidence="2" key="1">
    <citation type="submission" date="2021-03" db="EMBL/GenBank/DDBJ databases">
        <title>Comparative genomics and phylogenomic investigation of the class Geoglossomycetes provide insights into ecological specialization and systematics.</title>
        <authorList>
            <person name="Melie T."/>
            <person name="Pirro S."/>
            <person name="Miller A.N."/>
            <person name="Quandt A."/>
        </authorList>
    </citation>
    <scope>NUCLEOTIDE SEQUENCE</scope>
    <source>
        <strain evidence="2">GBOQ0MN5Z8</strain>
    </source>
</reference>
<dbReference type="OrthoDB" id="10569883at2759"/>
<feature type="region of interest" description="Disordered" evidence="1">
    <location>
        <begin position="179"/>
        <end position="266"/>
    </location>
</feature>
<name>A0A9P8I9F1_9PEZI</name>
<evidence type="ECO:0000313" key="3">
    <source>
        <dbReference type="Proteomes" id="UP000698800"/>
    </source>
</evidence>